<dbReference type="SUPFAM" id="SSF54719">
    <property type="entry name" value="Fe,Mn superoxide dismutase (SOD), C-terminal domain"/>
    <property type="match status" value="1"/>
</dbReference>
<evidence type="ECO:0000256" key="4">
    <source>
        <dbReference type="ARBA" id="ARBA00023002"/>
    </source>
</evidence>
<dbReference type="Gene3D" id="3.55.40.20">
    <property type="entry name" value="Iron/manganese superoxide dismutase, C-terminal domain"/>
    <property type="match status" value="1"/>
</dbReference>
<organism evidence="9 10">
    <name type="scientific">Pelotomaculum propionicicum</name>
    <dbReference type="NCBI Taxonomy" id="258475"/>
    <lineage>
        <taxon>Bacteria</taxon>
        <taxon>Bacillati</taxon>
        <taxon>Bacillota</taxon>
        <taxon>Clostridia</taxon>
        <taxon>Eubacteriales</taxon>
        <taxon>Desulfotomaculaceae</taxon>
        <taxon>Pelotomaculum</taxon>
    </lineage>
</organism>
<evidence type="ECO:0000313" key="10">
    <source>
        <dbReference type="Proteomes" id="UP000297597"/>
    </source>
</evidence>
<dbReference type="GO" id="GO:0004784">
    <property type="term" value="F:superoxide dismutase activity"/>
    <property type="evidence" value="ECO:0007669"/>
    <property type="project" value="UniProtKB-EC"/>
</dbReference>
<proteinExistence type="inferred from homology"/>
<dbReference type="Proteomes" id="UP000297597">
    <property type="component" value="Unassembled WGS sequence"/>
</dbReference>
<evidence type="ECO:0000256" key="2">
    <source>
        <dbReference type="ARBA" id="ARBA00012682"/>
    </source>
</evidence>
<dbReference type="EC" id="1.15.1.1" evidence="2 6"/>
<keyword evidence="3 5" id="KW-0479">Metal-binding</keyword>
<dbReference type="FunFam" id="1.10.287.990:FF:000001">
    <property type="entry name" value="Superoxide dismutase"/>
    <property type="match status" value="1"/>
</dbReference>
<dbReference type="FunFam" id="3.55.40.20:FF:000004">
    <property type="entry name" value="Superoxide dismutase [Fe]"/>
    <property type="match status" value="1"/>
</dbReference>
<dbReference type="Pfam" id="PF00081">
    <property type="entry name" value="Sod_Fe_N"/>
    <property type="match status" value="1"/>
</dbReference>
<evidence type="ECO:0000259" key="8">
    <source>
        <dbReference type="Pfam" id="PF02777"/>
    </source>
</evidence>
<dbReference type="InterPro" id="IPR001189">
    <property type="entry name" value="Mn/Fe_SOD"/>
</dbReference>
<dbReference type="Gene3D" id="1.10.287.990">
    <property type="entry name" value="Fe,Mn superoxide dismutase (SOD) domain"/>
    <property type="match status" value="1"/>
</dbReference>
<protein>
    <recommendedName>
        <fullName evidence="2 6">Superoxide dismutase</fullName>
        <ecNumber evidence="2 6">1.15.1.1</ecNumber>
    </recommendedName>
</protein>
<dbReference type="AlphaFoldDB" id="A0A4Y7RP19"/>
<dbReference type="OrthoDB" id="9803125at2"/>
<sequence>MVKHELPELPYPYNALEPHYDEQTVKLHHDAHHKAYIDGLNNAEAKLAEAREKGDFGLVKHWERELAFHGSGHILHTLFWESMKPGGGGPATGKIAELIDRDFGSFDNFKKQFSAAAVAVEGSGWALLCCNPTFGKLEILTAEKHQNLTQWGVIPILALDVWEHAYYLKYQNKRTAFVEAWWNLVNWDGVNSRCKCTCEA</sequence>
<gene>
    <name evidence="9" type="primary">sodA_2</name>
    <name evidence="9" type="ORF">Pmgp_02289</name>
</gene>
<dbReference type="InterPro" id="IPR019833">
    <property type="entry name" value="Mn/Fe_SOD_BS"/>
</dbReference>
<dbReference type="EMBL" id="QFFZ01000025">
    <property type="protein sequence ID" value="TEB10490.1"/>
    <property type="molecule type" value="Genomic_DNA"/>
</dbReference>
<dbReference type="PANTHER" id="PTHR11404:SF6">
    <property type="entry name" value="SUPEROXIDE DISMUTASE [MN], MITOCHONDRIAL"/>
    <property type="match status" value="1"/>
</dbReference>
<feature type="binding site" evidence="5">
    <location>
        <position position="76"/>
    </location>
    <ligand>
        <name>Mn(2+)</name>
        <dbReference type="ChEBI" id="CHEBI:29035"/>
    </ligand>
</feature>
<comment type="function">
    <text evidence="6">Destroys radicals which are normally produced within the cells and which are toxic to biological systems.</text>
</comment>
<dbReference type="SUPFAM" id="SSF46609">
    <property type="entry name" value="Fe,Mn superoxide dismutase (SOD), N-terminal domain"/>
    <property type="match status" value="1"/>
</dbReference>
<keyword evidence="10" id="KW-1185">Reference proteome</keyword>
<dbReference type="PIRSF" id="PIRSF000349">
    <property type="entry name" value="SODismutase"/>
    <property type="match status" value="1"/>
</dbReference>
<dbReference type="PRINTS" id="PR01703">
    <property type="entry name" value="MNSODISMTASE"/>
</dbReference>
<comment type="catalytic activity">
    <reaction evidence="6">
        <text>2 superoxide + 2 H(+) = H2O2 + O2</text>
        <dbReference type="Rhea" id="RHEA:20696"/>
        <dbReference type="ChEBI" id="CHEBI:15378"/>
        <dbReference type="ChEBI" id="CHEBI:15379"/>
        <dbReference type="ChEBI" id="CHEBI:16240"/>
        <dbReference type="ChEBI" id="CHEBI:18421"/>
        <dbReference type="EC" id="1.15.1.1"/>
    </reaction>
</comment>
<dbReference type="Pfam" id="PF02777">
    <property type="entry name" value="Sod_Fe_C"/>
    <property type="match status" value="1"/>
</dbReference>
<feature type="domain" description="Manganese/iron superoxide dismutase N-terminal" evidence="7">
    <location>
        <begin position="3"/>
        <end position="84"/>
    </location>
</feature>
<feature type="domain" description="Manganese/iron superoxide dismutase C-terminal" evidence="8">
    <location>
        <begin position="92"/>
        <end position="193"/>
    </location>
</feature>
<comment type="similarity">
    <text evidence="1 6">Belongs to the iron/manganese superoxide dismutase family.</text>
</comment>
<dbReference type="InterPro" id="IPR036314">
    <property type="entry name" value="SOD_C_sf"/>
</dbReference>
<evidence type="ECO:0000256" key="5">
    <source>
        <dbReference type="PIRSR" id="PIRSR000349-1"/>
    </source>
</evidence>
<name>A0A4Y7RP19_9FIRM</name>
<comment type="caution">
    <text evidence="9">The sequence shown here is derived from an EMBL/GenBank/DDBJ whole genome shotgun (WGS) entry which is preliminary data.</text>
</comment>
<dbReference type="InterPro" id="IPR019831">
    <property type="entry name" value="Mn/Fe_SOD_N"/>
</dbReference>
<feature type="binding site" evidence="5">
    <location>
        <position position="160"/>
    </location>
    <ligand>
        <name>Mn(2+)</name>
        <dbReference type="ChEBI" id="CHEBI:29035"/>
    </ligand>
</feature>
<feature type="binding site" evidence="5">
    <location>
        <position position="28"/>
    </location>
    <ligand>
        <name>Mn(2+)</name>
        <dbReference type="ChEBI" id="CHEBI:29035"/>
    </ligand>
</feature>
<dbReference type="PROSITE" id="PS00088">
    <property type="entry name" value="SOD_MN"/>
    <property type="match status" value="1"/>
</dbReference>
<dbReference type="InterPro" id="IPR019832">
    <property type="entry name" value="Mn/Fe_SOD_C"/>
</dbReference>
<evidence type="ECO:0000256" key="1">
    <source>
        <dbReference type="ARBA" id="ARBA00008714"/>
    </source>
</evidence>
<dbReference type="PANTHER" id="PTHR11404">
    <property type="entry name" value="SUPEROXIDE DISMUTASE 2"/>
    <property type="match status" value="1"/>
</dbReference>
<evidence type="ECO:0000256" key="6">
    <source>
        <dbReference type="RuleBase" id="RU000414"/>
    </source>
</evidence>
<dbReference type="InterPro" id="IPR036324">
    <property type="entry name" value="Mn/Fe_SOD_N_sf"/>
</dbReference>
<evidence type="ECO:0000256" key="3">
    <source>
        <dbReference type="ARBA" id="ARBA00022723"/>
    </source>
</evidence>
<evidence type="ECO:0000313" key="9">
    <source>
        <dbReference type="EMBL" id="TEB10490.1"/>
    </source>
</evidence>
<dbReference type="InterPro" id="IPR050265">
    <property type="entry name" value="Fe/Mn_Superoxide_Dismutase"/>
</dbReference>
<accession>A0A4Y7RP19</accession>
<reference evidence="9 10" key="1">
    <citation type="journal article" date="2018" name="Environ. Microbiol.">
        <title>Novel energy conservation strategies and behaviour of Pelotomaculum schinkii driving syntrophic propionate catabolism.</title>
        <authorList>
            <person name="Hidalgo-Ahumada C.A.P."/>
            <person name="Nobu M.K."/>
            <person name="Narihiro T."/>
            <person name="Tamaki H."/>
            <person name="Liu W.T."/>
            <person name="Kamagata Y."/>
            <person name="Stams A.J.M."/>
            <person name="Imachi H."/>
            <person name="Sousa D.Z."/>
        </authorList>
    </citation>
    <scope>NUCLEOTIDE SEQUENCE [LARGE SCALE GENOMIC DNA]</scope>
    <source>
        <strain evidence="9 10">MGP</strain>
    </source>
</reference>
<keyword evidence="4 6" id="KW-0560">Oxidoreductase</keyword>
<feature type="binding site" evidence="5">
    <location>
        <position position="164"/>
    </location>
    <ligand>
        <name>Mn(2+)</name>
        <dbReference type="ChEBI" id="CHEBI:29035"/>
    </ligand>
</feature>
<dbReference type="GO" id="GO:0046872">
    <property type="term" value="F:metal ion binding"/>
    <property type="evidence" value="ECO:0007669"/>
    <property type="project" value="UniProtKB-KW"/>
</dbReference>
<dbReference type="RefSeq" id="WP_134214117.1">
    <property type="nucleotide sequence ID" value="NZ_QFFZ01000025.1"/>
</dbReference>
<evidence type="ECO:0000259" key="7">
    <source>
        <dbReference type="Pfam" id="PF00081"/>
    </source>
</evidence>